<comment type="caution">
    <text evidence="5">The sequence shown here is derived from an EMBL/GenBank/DDBJ whole genome shotgun (WGS) entry which is preliminary data.</text>
</comment>
<dbReference type="AlphaFoldDB" id="A0A849KD31"/>
<keyword evidence="1 5" id="KW-0489">Methyltransferase</keyword>
<dbReference type="PANTHER" id="PTHR43464">
    <property type="entry name" value="METHYLTRANSFERASE"/>
    <property type="match status" value="1"/>
</dbReference>
<evidence type="ECO:0000256" key="1">
    <source>
        <dbReference type="ARBA" id="ARBA00022603"/>
    </source>
</evidence>
<protein>
    <submittedName>
        <fullName evidence="5">Methyltransferase domain-containing protein</fullName>
    </submittedName>
</protein>
<proteinExistence type="predicted"/>
<evidence type="ECO:0000313" key="6">
    <source>
        <dbReference type="Proteomes" id="UP000552954"/>
    </source>
</evidence>
<evidence type="ECO:0000259" key="4">
    <source>
        <dbReference type="Pfam" id="PF13649"/>
    </source>
</evidence>
<dbReference type="Pfam" id="PF13649">
    <property type="entry name" value="Methyltransf_25"/>
    <property type="match status" value="1"/>
</dbReference>
<dbReference type="GO" id="GO:0032259">
    <property type="term" value="P:methylation"/>
    <property type="evidence" value="ECO:0007669"/>
    <property type="project" value="UniProtKB-KW"/>
</dbReference>
<evidence type="ECO:0000256" key="3">
    <source>
        <dbReference type="ARBA" id="ARBA00022691"/>
    </source>
</evidence>
<accession>A0A849KD31</accession>
<keyword evidence="3" id="KW-0949">S-adenosyl-L-methionine</keyword>
<gene>
    <name evidence="5" type="ORF">HK415_09855</name>
</gene>
<reference evidence="5 6" key="2">
    <citation type="submission" date="2020-06" db="EMBL/GenBank/DDBJ databases">
        <title>Ramlibacter rhizophilus sp. nov., isolated from rhizosphere soil of national flower Mugunghwa from South Korea.</title>
        <authorList>
            <person name="Zheng-Fei Y."/>
            <person name="Huan T."/>
        </authorList>
    </citation>
    <scope>NUCLEOTIDE SEQUENCE [LARGE SCALE GENOMIC DNA]</scope>
    <source>
        <strain evidence="5 6">B156</strain>
    </source>
</reference>
<keyword evidence="2 5" id="KW-0808">Transferase</keyword>
<dbReference type="CDD" id="cd02440">
    <property type="entry name" value="AdoMet_MTases"/>
    <property type="match status" value="1"/>
</dbReference>
<dbReference type="SUPFAM" id="SSF53335">
    <property type="entry name" value="S-adenosyl-L-methionine-dependent methyltransferases"/>
    <property type="match status" value="1"/>
</dbReference>
<organism evidence="5 6">
    <name type="scientific">Ramlibacter montanisoli</name>
    <dbReference type="NCBI Taxonomy" id="2732512"/>
    <lineage>
        <taxon>Bacteria</taxon>
        <taxon>Pseudomonadati</taxon>
        <taxon>Pseudomonadota</taxon>
        <taxon>Betaproteobacteria</taxon>
        <taxon>Burkholderiales</taxon>
        <taxon>Comamonadaceae</taxon>
        <taxon>Ramlibacter</taxon>
    </lineage>
</organism>
<dbReference type="PANTHER" id="PTHR43464:SF19">
    <property type="entry name" value="UBIQUINONE BIOSYNTHESIS O-METHYLTRANSFERASE, MITOCHONDRIAL"/>
    <property type="match status" value="1"/>
</dbReference>
<dbReference type="InterPro" id="IPR041698">
    <property type="entry name" value="Methyltransf_25"/>
</dbReference>
<feature type="domain" description="Methyltransferase" evidence="4">
    <location>
        <begin position="51"/>
        <end position="144"/>
    </location>
</feature>
<keyword evidence="6" id="KW-1185">Reference proteome</keyword>
<evidence type="ECO:0000313" key="5">
    <source>
        <dbReference type="EMBL" id="NNU43396.1"/>
    </source>
</evidence>
<reference evidence="5 6" key="1">
    <citation type="submission" date="2020-05" db="EMBL/GenBank/DDBJ databases">
        <authorList>
            <person name="Khan S.A."/>
            <person name="Jeon C.O."/>
            <person name="Chun B.H."/>
        </authorList>
    </citation>
    <scope>NUCLEOTIDE SEQUENCE [LARGE SCALE GENOMIC DNA]</scope>
    <source>
        <strain evidence="5 6">B156</strain>
    </source>
</reference>
<sequence>MQRAGRDHAVAGSSRGKYRFRAAHYDFELAPFEPVRRKAIEMLAPRPGDTVLDVGCGTGLSFAPLLERIGPTGRIVGVDPSPEMLALARKRVARHGWSGVALLEAVAEQAPLQGLADAALFHFTHDVLRNPAALDHVLAHLKPGARVVASGLQWAPPWMVPTNLFVLGAALYSVSSLDGLEQPWTMLAKRLHSFEVRGFPWVGIYVAGGRVAVTSRA</sequence>
<dbReference type="RefSeq" id="WP_171558574.1">
    <property type="nucleotide sequence ID" value="NZ_JABFCS010000001.1"/>
</dbReference>
<dbReference type="EMBL" id="JABFCS010000001">
    <property type="protein sequence ID" value="NNU43396.1"/>
    <property type="molecule type" value="Genomic_DNA"/>
</dbReference>
<dbReference type="Proteomes" id="UP000552954">
    <property type="component" value="Unassembled WGS sequence"/>
</dbReference>
<dbReference type="Gene3D" id="3.40.50.150">
    <property type="entry name" value="Vaccinia Virus protein VP39"/>
    <property type="match status" value="1"/>
</dbReference>
<name>A0A849KD31_9BURK</name>
<dbReference type="GO" id="GO:0008168">
    <property type="term" value="F:methyltransferase activity"/>
    <property type="evidence" value="ECO:0007669"/>
    <property type="project" value="UniProtKB-KW"/>
</dbReference>
<dbReference type="InterPro" id="IPR029063">
    <property type="entry name" value="SAM-dependent_MTases_sf"/>
</dbReference>
<evidence type="ECO:0000256" key="2">
    <source>
        <dbReference type="ARBA" id="ARBA00022679"/>
    </source>
</evidence>